<protein>
    <submittedName>
        <fullName evidence="6">MarR family transcriptional regulator</fullName>
    </submittedName>
</protein>
<accession>A0A4R5PIN8</accession>
<dbReference type="PROSITE" id="PS50995">
    <property type="entry name" value="HTH_MARR_2"/>
    <property type="match status" value="1"/>
</dbReference>
<dbReference type="PROSITE" id="PS01117">
    <property type="entry name" value="HTH_MARR_1"/>
    <property type="match status" value="1"/>
</dbReference>
<feature type="region of interest" description="Disordered" evidence="4">
    <location>
        <begin position="150"/>
        <end position="171"/>
    </location>
</feature>
<feature type="compositionally biased region" description="Acidic residues" evidence="4">
    <location>
        <begin position="161"/>
        <end position="171"/>
    </location>
</feature>
<dbReference type="OrthoDB" id="8448256at2"/>
<keyword evidence="7" id="KW-1185">Reference proteome</keyword>
<keyword evidence="1" id="KW-0805">Transcription regulation</keyword>
<evidence type="ECO:0000256" key="2">
    <source>
        <dbReference type="ARBA" id="ARBA00023125"/>
    </source>
</evidence>
<dbReference type="GO" id="GO:0003700">
    <property type="term" value="F:DNA-binding transcription factor activity"/>
    <property type="evidence" value="ECO:0007669"/>
    <property type="project" value="InterPro"/>
</dbReference>
<feature type="domain" description="HTH marR-type" evidence="5">
    <location>
        <begin position="14"/>
        <end position="146"/>
    </location>
</feature>
<evidence type="ECO:0000313" key="7">
    <source>
        <dbReference type="Proteomes" id="UP000295131"/>
    </source>
</evidence>
<evidence type="ECO:0000313" key="6">
    <source>
        <dbReference type="EMBL" id="TDH35021.1"/>
    </source>
</evidence>
<dbReference type="InterPro" id="IPR036388">
    <property type="entry name" value="WH-like_DNA-bd_sf"/>
</dbReference>
<name>A0A4R5PIN8_9HYPH</name>
<dbReference type="Pfam" id="PF12802">
    <property type="entry name" value="MarR_2"/>
    <property type="match status" value="1"/>
</dbReference>
<dbReference type="EMBL" id="SMSI01000003">
    <property type="protein sequence ID" value="TDH35021.1"/>
    <property type="molecule type" value="Genomic_DNA"/>
</dbReference>
<gene>
    <name evidence="6" type="ORF">E2A64_14985</name>
</gene>
<evidence type="ECO:0000256" key="4">
    <source>
        <dbReference type="SAM" id="MobiDB-lite"/>
    </source>
</evidence>
<dbReference type="InterPro" id="IPR036390">
    <property type="entry name" value="WH_DNA-bd_sf"/>
</dbReference>
<dbReference type="AlphaFoldDB" id="A0A4R5PIN8"/>
<dbReference type="PRINTS" id="PR00598">
    <property type="entry name" value="HTHMARR"/>
</dbReference>
<dbReference type="PANTHER" id="PTHR42756">
    <property type="entry name" value="TRANSCRIPTIONAL REGULATOR, MARR"/>
    <property type="match status" value="1"/>
</dbReference>
<dbReference type="SUPFAM" id="SSF46785">
    <property type="entry name" value="Winged helix' DNA-binding domain"/>
    <property type="match status" value="1"/>
</dbReference>
<dbReference type="PANTHER" id="PTHR42756:SF1">
    <property type="entry name" value="TRANSCRIPTIONAL REPRESSOR OF EMRAB OPERON"/>
    <property type="match status" value="1"/>
</dbReference>
<organism evidence="6 7">
    <name type="scientific">Pseudohoeflea suaedae</name>
    <dbReference type="NCBI Taxonomy" id="877384"/>
    <lineage>
        <taxon>Bacteria</taxon>
        <taxon>Pseudomonadati</taxon>
        <taxon>Pseudomonadota</taxon>
        <taxon>Alphaproteobacteria</taxon>
        <taxon>Hyphomicrobiales</taxon>
        <taxon>Rhizobiaceae</taxon>
        <taxon>Pseudohoeflea</taxon>
    </lineage>
</organism>
<keyword evidence="3" id="KW-0804">Transcription</keyword>
<dbReference type="InterPro" id="IPR023187">
    <property type="entry name" value="Tscrpt_reg_MarR-type_CS"/>
</dbReference>
<evidence type="ECO:0000256" key="1">
    <source>
        <dbReference type="ARBA" id="ARBA00023015"/>
    </source>
</evidence>
<evidence type="ECO:0000259" key="5">
    <source>
        <dbReference type="PROSITE" id="PS50995"/>
    </source>
</evidence>
<reference evidence="6 7" key="1">
    <citation type="journal article" date="2013" name="Int. J. Syst. Evol. Microbiol.">
        <title>Hoeflea suaedae sp. nov., an endophytic bacterium isolated from the root of the halophyte Suaeda maritima.</title>
        <authorList>
            <person name="Chung E.J."/>
            <person name="Park J.A."/>
            <person name="Pramanik P."/>
            <person name="Bibi F."/>
            <person name="Jeon C.O."/>
            <person name="Chung Y.R."/>
        </authorList>
    </citation>
    <scope>NUCLEOTIDE SEQUENCE [LARGE SCALE GENOMIC DNA]</scope>
    <source>
        <strain evidence="6 7">YC6898</strain>
    </source>
</reference>
<dbReference type="Proteomes" id="UP000295131">
    <property type="component" value="Unassembled WGS sequence"/>
</dbReference>
<sequence length="171" mass="18235">MAGKKKNKGKVRPSGELLAAVNQVARSSRTLLSRNLLDIGLYAGQDGLMLVLDRQDGLTPGAIATELGVKAPTITRSISRLAAQGLVHRQNSSDDRRQSLVYLTDLGRDKIKAISKAQKATEKQALAGFKNKEIKQLMALLEAVETNFAAPGTKQKAEAEPAADDAVDAGE</sequence>
<dbReference type="Gene3D" id="1.10.10.10">
    <property type="entry name" value="Winged helix-like DNA-binding domain superfamily/Winged helix DNA-binding domain"/>
    <property type="match status" value="1"/>
</dbReference>
<dbReference type="SMART" id="SM00347">
    <property type="entry name" value="HTH_MARR"/>
    <property type="match status" value="1"/>
</dbReference>
<dbReference type="InterPro" id="IPR000835">
    <property type="entry name" value="HTH_MarR-typ"/>
</dbReference>
<keyword evidence="2" id="KW-0238">DNA-binding</keyword>
<evidence type="ECO:0000256" key="3">
    <source>
        <dbReference type="ARBA" id="ARBA00023163"/>
    </source>
</evidence>
<comment type="caution">
    <text evidence="6">The sequence shown here is derived from an EMBL/GenBank/DDBJ whole genome shotgun (WGS) entry which is preliminary data.</text>
</comment>
<proteinExistence type="predicted"/>
<dbReference type="RefSeq" id="WP_133285306.1">
    <property type="nucleotide sequence ID" value="NZ_SMSI01000003.1"/>
</dbReference>
<dbReference type="GO" id="GO:0003677">
    <property type="term" value="F:DNA binding"/>
    <property type="evidence" value="ECO:0007669"/>
    <property type="project" value="UniProtKB-KW"/>
</dbReference>